<dbReference type="PANTHER" id="PTHR24637:SF382">
    <property type="entry name" value="NEMATODE CUTICLE COLLAGEN N-TERMINAL DOMAIN-CONTAINING PROTEIN"/>
    <property type="match status" value="1"/>
</dbReference>
<dbReference type="AlphaFoldDB" id="A0A0R3RIG1"/>
<organism evidence="5 6">
    <name type="scientific">Elaeophora elaphi</name>
    <dbReference type="NCBI Taxonomy" id="1147741"/>
    <lineage>
        <taxon>Eukaryota</taxon>
        <taxon>Metazoa</taxon>
        <taxon>Ecdysozoa</taxon>
        <taxon>Nematoda</taxon>
        <taxon>Chromadorea</taxon>
        <taxon>Rhabditida</taxon>
        <taxon>Spirurina</taxon>
        <taxon>Spiruromorpha</taxon>
        <taxon>Filarioidea</taxon>
        <taxon>Onchocercidae</taxon>
        <taxon>Elaeophora</taxon>
    </lineage>
</organism>
<evidence type="ECO:0000256" key="1">
    <source>
        <dbReference type="ARBA" id="ARBA00022737"/>
    </source>
</evidence>
<protein>
    <submittedName>
        <fullName evidence="6">Col_cuticle_N domain-containing protein</fullName>
    </submittedName>
</protein>
<dbReference type="Pfam" id="PF01484">
    <property type="entry name" value="Col_cuticle_N"/>
    <property type="match status" value="1"/>
</dbReference>
<reference evidence="6" key="1">
    <citation type="submission" date="2017-02" db="UniProtKB">
        <authorList>
            <consortium name="WormBaseParasite"/>
        </authorList>
    </citation>
    <scope>IDENTIFICATION</scope>
</reference>
<dbReference type="WBParaSite" id="EEL_0000126901-mRNA-1">
    <property type="protein sequence ID" value="EEL_0000126901-mRNA-1"/>
    <property type="gene ID" value="EEL_0000126901"/>
</dbReference>
<dbReference type="STRING" id="1147741.A0A0R3RIG1"/>
<evidence type="ECO:0000256" key="2">
    <source>
        <dbReference type="SAM" id="MobiDB-lite"/>
    </source>
</evidence>
<keyword evidence="3" id="KW-0472">Membrane</keyword>
<keyword evidence="5" id="KW-1185">Reference proteome</keyword>
<dbReference type="Proteomes" id="UP000050640">
    <property type="component" value="Unplaced"/>
</dbReference>
<proteinExistence type="predicted"/>
<keyword evidence="3" id="KW-1133">Transmembrane helix</keyword>
<feature type="region of interest" description="Disordered" evidence="2">
    <location>
        <begin position="110"/>
        <end position="159"/>
    </location>
</feature>
<dbReference type="GO" id="GO:0042302">
    <property type="term" value="F:structural constituent of cuticle"/>
    <property type="evidence" value="ECO:0007669"/>
    <property type="project" value="InterPro"/>
</dbReference>
<evidence type="ECO:0000313" key="5">
    <source>
        <dbReference type="Proteomes" id="UP000050640"/>
    </source>
</evidence>
<keyword evidence="3" id="KW-0812">Transmembrane</keyword>
<feature type="transmembrane region" description="Helical" evidence="3">
    <location>
        <begin position="14"/>
        <end position="37"/>
    </location>
</feature>
<feature type="domain" description="Nematode cuticle collagen N-terminal" evidence="4">
    <location>
        <begin position="13"/>
        <end position="65"/>
    </location>
</feature>
<evidence type="ECO:0000259" key="4">
    <source>
        <dbReference type="SMART" id="SM01088"/>
    </source>
</evidence>
<evidence type="ECO:0000256" key="3">
    <source>
        <dbReference type="SAM" id="Phobius"/>
    </source>
</evidence>
<dbReference type="SMART" id="SM01088">
    <property type="entry name" value="Col_cuticle_N"/>
    <property type="match status" value="1"/>
</dbReference>
<dbReference type="PANTHER" id="PTHR24637">
    <property type="entry name" value="COLLAGEN"/>
    <property type="match status" value="1"/>
</dbReference>
<sequence length="159" mass="17087">MDIPHRKRRSLKPIAFAAVAFSTISVMCCVITLPIIYSHVQSVQSFMQNEADYCKTRSRDMWKEMLQLQTITSSIAITTTARKKRQYAVKNVHTEQEVNAPSGGSCCTCQVGPPGPPGPPGRDGRPGAPGRPGNPGPPGRDGSLLPGPPPKPPCQKCPP</sequence>
<keyword evidence="1" id="KW-0677">Repeat</keyword>
<accession>A0A0R3RIG1</accession>
<feature type="compositionally biased region" description="Pro residues" evidence="2">
    <location>
        <begin position="146"/>
        <end position="159"/>
    </location>
</feature>
<dbReference type="InterPro" id="IPR002486">
    <property type="entry name" value="Col_cuticle_N"/>
</dbReference>
<name>A0A0R3RIG1_9BILA</name>
<evidence type="ECO:0000313" key="6">
    <source>
        <dbReference type="WBParaSite" id="EEL_0000126901-mRNA-1"/>
    </source>
</evidence>